<gene>
    <name evidence="6" type="ORF">OFUS_LOCUS7623</name>
</gene>
<accession>A0A8S4NJQ0</accession>
<dbReference type="PANTHER" id="PTHR48071">
    <property type="entry name" value="SRCR DOMAIN-CONTAINING PROTEIN"/>
    <property type="match status" value="1"/>
</dbReference>
<proteinExistence type="predicted"/>
<keyword evidence="4" id="KW-0732">Signal</keyword>
<dbReference type="PANTHER" id="PTHR48071:SF18">
    <property type="entry name" value="DELETED IN MALIGNANT BRAIN TUMORS 1 PROTEIN-RELATED"/>
    <property type="match status" value="1"/>
</dbReference>
<keyword evidence="2" id="KW-0325">Glycoprotein</keyword>
<reference evidence="6" key="1">
    <citation type="submission" date="2022-03" db="EMBL/GenBank/DDBJ databases">
        <authorList>
            <person name="Martin C."/>
        </authorList>
    </citation>
    <scope>NUCLEOTIDE SEQUENCE</scope>
</reference>
<feature type="domain" description="SRCR" evidence="5">
    <location>
        <begin position="367"/>
        <end position="469"/>
    </location>
</feature>
<protein>
    <recommendedName>
        <fullName evidence="5">SRCR domain-containing protein</fullName>
    </recommendedName>
</protein>
<dbReference type="Pfam" id="PF00530">
    <property type="entry name" value="SRCR"/>
    <property type="match status" value="4"/>
</dbReference>
<dbReference type="SMART" id="SM00202">
    <property type="entry name" value="SR"/>
    <property type="match status" value="4"/>
</dbReference>
<dbReference type="InterPro" id="IPR036772">
    <property type="entry name" value="SRCR-like_dom_sf"/>
</dbReference>
<feature type="disulfide bond" evidence="3">
    <location>
        <begin position="330"/>
        <end position="340"/>
    </location>
</feature>
<dbReference type="EMBL" id="CAIIXF020000004">
    <property type="protein sequence ID" value="CAH1780998.1"/>
    <property type="molecule type" value="Genomic_DNA"/>
</dbReference>
<dbReference type="Proteomes" id="UP000749559">
    <property type="component" value="Unassembled WGS sequence"/>
</dbReference>
<evidence type="ECO:0000256" key="2">
    <source>
        <dbReference type="ARBA" id="ARBA00023180"/>
    </source>
</evidence>
<dbReference type="Gene3D" id="3.10.250.10">
    <property type="entry name" value="SRCR-like domain"/>
    <property type="match status" value="4"/>
</dbReference>
<evidence type="ECO:0000313" key="6">
    <source>
        <dbReference type="EMBL" id="CAH1780998.1"/>
    </source>
</evidence>
<keyword evidence="7" id="KW-1185">Reference proteome</keyword>
<name>A0A8S4NJQ0_OWEFU</name>
<dbReference type="FunFam" id="3.10.250.10:FF:000011">
    <property type="entry name" value="Scavenger receptor class A member 5"/>
    <property type="match status" value="1"/>
</dbReference>
<feature type="disulfide bond" evidence="3">
    <location>
        <begin position="48"/>
        <end position="112"/>
    </location>
</feature>
<dbReference type="AlphaFoldDB" id="A0A8S4NJQ0"/>
<dbReference type="PROSITE" id="PS50287">
    <property type="entry name" value="SRCR_2"/>
    <property type="match status" value="4"/>
</dbReference>
<feature type="chain" id="PRO_5035909740" description="SRCR domain-containing protein" evidence="4">
    <location>
        <begin position="20"/>
        <end position="566"/>
    </location>
</feature>
<feature type="disulfide bond" evidence="3">
    <location>
        <begin position="218"/>
        <end position="228"/>
    </location>
</feature>
<organism evidence="6 7">
    <name type="scientific">Owenia fusiformis</name>
    <name type="common">Polychaete worm</name>
    <dbReference type="NCBI Taxonomy" id="6347"/>
    <lineage>
        <taxon>Eukaryota</taxon>
        <taxon>Metazoa</taxon>
        <taxon>Spiralia</taxon>
        <taxon>Lophotrochozoa</taxon>
        <taxon>Annelida</taxon>
        <taxon>Polychaeta</taxon>
        <taxon>Sedentaria</taxon>
        <taxon>Canalipalpata</taxon>
        <taxon>Sabellida</taxon>
        <taxon>Oweniida</taxon>
        <taxon>Oweniidae</taxon>
        <taxon>Owenia</taxon>
    </lineage>
</organism>
<evidence type="ECO:0000256" key="3">
    <source>
        <dbReference type="PROSITE-ProRule" id="PRU00196"/>
    </source>
</evidence>
<keyword evidence="1 3" id="KW-1015">Disulfide bond</keyword>
<dbReference type="PROSITE" id="PS00420">
    <property type="entry name" value="SRCR_1"/>
    <property type="match status" value="1"/>
</dbReference>
<feature type="signal peptide" evidence="4">
    <location>
        <begin position="1"/>
        <end position="19"/>
    </location>
</feature>
<feature type="disulfide bond" evidence="3">
    <location>
        <begin position="392"/>
        <end position="456"/>
    </location>
</feature>
<feature type="domain" description="SRCR" evidence="5">
    <location>
        <begin position="256"/>
        <end position="360"/>
    </location>
</feature>
<dbReference type="GO" id="GO:0016020">
    <property type="term" value="C:membrane"/>
    <property type="evidence" value="ECO:0007669"/>
    <property type="project" value="InterPro"/>
</dbReference>
<dbReference type="SUPFAM" id="SSF56487">
    <property type="entry name" value="SRCR-like"/>
    <property type="match status" value="4"/>
</dbReference>
<comment type="caution">
    <text evidence="6">The sequence shown here is derived from an EMBL/GenBank/DDBJ whole genome shotgun (WGS) entry which is preliminary data.</text>
</comment>
<dbReference type="OrthoDB" id="6156774at2759"/>
<feature type="disulfide bond" evidence="3">
    <location>
        <begin position="61"/>
        <end position="122"/>
    </location>
</feature>
<dbReference type="InterPro" id="IPR001190">
    <property type="entry name" value="SRCR"/>
</dbReference>
<evidence type="ECO:0000256" key="4">
    <source>
        <dbReference type="SAM" id="SignalP"/>
    </source>
</evidence>
<feature type="domain" description="SRCR" evidence="5">
    <location>
        <begin position="131"/>
        <end position="248"/>
    </location>
</feature>
<evidence type="ECO:0000259" key="5">
    <source>
        <dbReference type="PROSITE" id="PS50287"/>
    </source>
</evidence>
<evidence type="ECO:0000313" key="7">
    <source>
        <dbReference type="Proteomes" id="UP000749559"/>
    </source>
</evidence>
<dbReference type="PRINTS" id="PR00258">
    <property type="entry name" value="SPERACTRCPTR"/>
</dbReference>
<comment type="caution">
    <text evidence="3">Lacks conserved residue(s) required for the propagation of feature annotation.</text>
</comment>
<feature type="disulfide bond" evidence="3">
    <location>
        <begin position="94"/>
        <end position="104"/>
    </location>
</feature>
<evidence type="ECO:0000256" key="1">
    <source>
        <dbReference type="ARBA" id="ARBA00023157"/>
    </source>
</evidence>
<sequence length="566" mass="62501">MRKLLIAIFGSVFLTTVRSVENIRLVGGTTENEGRVEIQVDGVWGTICDDHWDLRDAIVVCRELGLGISRDPIVHKNAYFGEGSGPIHIRSLKCKGTENSFEECEEEKTEPCKHVEDAGVTCMPDEPTIKSRLVYGNPNYGQLEIYRGGKWNGVCARTGDDEFTQEDASVVCKELGFSGTAAASTSDVFPILRSSGLDIEYFMQEFDVLRQVTLSAGCQGDEDTLDECNPTVNEELEKCSERIVITCGEVKQEDTVKLVGGDTQERGNLLVLKQGIWLPLLDYLFNEDMAKIVCRQLGNSVTEAPYGYSTGYFGKSESLLFWATAGTRMCDANDAEIQSCIWGDTNRESYYRHGAGVDCNPTGNAQYRLVGGNDDSAGILEVLHDGEWGTICNNSRLPVKSGVCSSLGYKDEDIRFVESQGFANSGSKVWLSGMFCFGDAPLRWCAHNGWGVTEGCDKNQNSPIAVSCSSLLKDDIESKCAKALSQDYKQVGTCTNEADDLTVCMLRCRGPSTFTTALQGKTFACGKSVNYEWFKYDNGVVDNDFKLPECTRIRKKKRSKKTRYQG</sequence>
<feature type="domain" description="SRCR" evidence="5">
    <location>
        <begin position="23"/>
        <end position="123"/>
    </location>
</feature>